<keyword evidence="2" id="KW-0802">TPR repeat</keyword>
<accession>A0ABU6ZH81</accession>
<dbReference type="InterPro" id="IPR021183">
    <property type="entry name" value="NatA_aux_su"/>
</dbReference>
<dbReference type="PANTHER" id="PTHR22767:SF2">
    <property type="entry name" value="N(ALPHA)-ACETYLTRANSFERASE 15_16, ISOFORM A"/>
    <property type="match status" value="1"/>
</dbReference>
<evidence type="ECO:0000313" key="4">
    <source>
        <dbReference type="Proteomes" id="UP001341840"/>
    </source>
</evidence>
<gene>
    <name evidence="3" type="primary">NAA16_3</name>
    <name evidence="3" type="ORF">PIB30_053202</name>
</gene>
<sequence length="125" mass="14437">MSCTRIPLYFLQRDKLREVADNYIRPLLTKGVPSLFSDLSYLYNHPGKCARPISWEIVQDNAYDQDPYAKEFGIKINEKLAQVESMLEHSGRKGERVRFLAERGCEVAIISDEDFRDYHHNGGAN</sequence>
<reference evidence="3 4" key="1">
    <citation type="journal article" date="2023" name="Plants (Basel)">
        <title>Bridging the Gap: Combining Genomics and Transcriptomics Approaches to Understand Stylosanthes scabra, an Orphan Legume from the Brazilian Caatinga.</title>
        <authorList>
            <person name="Ferreira-Neto J.R.C."/>
            <person name="da Silva M.D."/>
            <person name="Binneck E."/>
            <person name="de Melo N.F."/>
            <person name="da Silva R.H."/>
            <person name="de Melo A.L.T.M."/>
            <person name="Pandolfi V."/>
            <person name="Bustamante F.O."/>
            <person name="Brasileiro-Vidal A.C."/>
            <person name="Benko-Iseppon A.M."/>
        </authorList>
    </citation>
    <scope>NUCLEOTIDE SEQUENCE [LARGE SCALE GENOMIC DNA]</scope>
    <source>
        <tissue evidence="3">Leaves</tissue>
    </source>
</reference>
<evidence type="ECO:0000313" key="3">
    <source>
        <dbReference type="EMBL" id="MED6221311.1"/>
    </source>
</evidence>
<dbReference type="Proteomes" id="UP001341840">
    <property type="component" value="Unassembled WGS sequence"/>
</dbReference>
<dbReference type="PANTHER" id="PTHR22767">
    <property type="entry name" value="N-TERMINAL ACETYLTRANSFERASE-RELATED"/>
    <property type="match status" value="1"/>
</dbReference>
<evidence type="ECO:0000256" key="1">
    <source>
        <dbReference type="ARBA" id="ARBA00022737"/>
    </source>
</evidence>
<proteinExistence type="predicted"/>
<keyword evidence="4" id="KW-1185">Reference proteome</keyword>
<name>A0ABU6ZH81_9FABA</name>
<comment type="caution">
    <text evidence="3">The sequence shown here is derived from an EMBL/GenBank/DDBJ whole genome shotgun (WGS) entry which is preliminary data.</text>
</comment>
<organism evidence="3 4">
    <name type="scientific">Stylosanthes scabra</name>
    <dbReference type="NCBI Taxonomy" id="79078"/>
    <lineage>
        <taxon>Eukaryota</taxon>
        <taxon>Viridiplantae</taxon>
        <taxon>Streptophyta</taxon>
        <taxon>Embryophyta</taxon>
        <taxon>Tracheophyta</taxon>
        <taxon>Spermatophyta</taxon>
        <taxon>Magnoliopsida</taxon>
        <taxon>eudicotyledons</taxon>
        <taxon>Gunneridae</taxon>
        <taxon>Pentapetalae</taxon>
        <taxon>rosids</taxon>
        <taxon>fabids</taxon>
        <taxon>Fabales</taxon>
        <taxon>Fabaceae</taxon>
        <taxon>Papilionoideae</taxon>
        <taxon>50 kb inversion clade</taxon>
        <taxon>dalbergioids sensu lato</taxon>
        <taxon>Dalbergieae</taxon>
        <taxon>Pterocarpus clade</taxon>
        <taxon>Stylosanthes</taxon>
    </lineage>
</organism>
<evidence type="ECO:0000256" key="2">
    <source>
        <dbReference type="ARBA" id="ARBA00022803"/>
    </source>
</evidence>
<dbReference type="EMBL" id="JASCZI010272253">
    <property type="protein sequence ID" value="MED6221311.1"/>
    <property type="molecule type" value="Genomic_DNA"/>
</dbReference>
<dbReference type="Gene3D" id="1.25.40.1040">
    <property type="match status" value="1"/>
</dbReference>
<dbReference type="Pfam" id="PF12569">
    <property type="entry name" value="NatA_aux_su"/>
    <property type="match status" value="1"/>
</dbReference>
<keyword evidence="1" id="KW-0677">Repeat</keyword>
<protein>
    <submittedName>
        <fullName evidence="3">N-alpha-acetyltransferase 16, NatA auxiliary subunit</fullName>
    </submittedName>
</protein>